<comment type="caution">
    <text evidence="1">The sequence shown here is derived from an EMBL/GenBank/DDBJ whole genome shotgun (WGS) entry which is preliminary data.</text>
</comment>
<evidence type="ECO:0000313" key="1">
    <source>
        <dbReference type="EMBL" id="PDZ13783.1"/>
    </source>
</evidence>
<protein>
    <submittedName>
        <fullName evidence="1">Uncharacterized protein</fullName>
    </submittedName>
</protein>
<name>A0A2A7D188_BACAN</name>
<dbReference type="AlphaFoldDB" id="A0A2A7D188"/>
<organism evidence="1 2">
    <name type="scientific">Bacillus anthracis</name>
    <name type="common">anthrax bacterium</name>
    <dbReference type="NCBI Taxonomy" id="1392"/>
    <lineage>
        <taxon>Bacteria</taxon>
        <taxon>Bacillati</taxon>
        <taxon>Bacillota</taxon>
        <taxon>Bacilli</taxon>
        <taxon>Bacillales</taxon>
        <taxon>Bacillaceae</taxon>
        <taxon>Bacillus</taxon>
        <taxon>Bacillus cereus group</taxon>
    </lineage>
</organism>
<proteinExistence type="predicted"/>
<reference evidence="1 2" key="1">
    <citation type="submission" date="2017-09" db="EMBL/GenBank/DDBJ databases">
        <title>Large-scale bioinformatics analysis of Bacillus genomes uncovers conserved roles of natural products in bacterial physiology.</title>
        <authorList>
            <consortium name="Agbiome Team Llc"/>
            <person name="Bleich R.M."/>
            <person name="Grubbs K.J."/>
            <person name="Santa Maria K.C."/>
            <person name="Allen S.E."/>
            <person name="Farag S."/>
            <person name="Shank E.A."/>
            <person name="Bowers A."/>
        </authorList>
    </citation>
    <scope>NUCLEOTIDE SEQUENCE [LARGE SCALE GENOMIC DNA]</scope>
    <source>
        <strain evidence="1 2">AFS095574</strain>
    </source>
</reference>
<sequence>MKFLPAIFRLYHRYSKYISNFSNISAQLKVYQRFLRYIDLPTKINKKHIRKKYSKLKFGVLFLH</sequence>
<evidence type="ECO:0000313" key="2">
    <source>
        <dbReference type="Proteomes" id="UP000220192"/>
    </source>
</evidence>
<gene>
    <name evidence="1" type="ORF">CON16_28165</name>
</gene>
<dbReference type="Proteomes" id="UP000220192">
    <property type="component" value="Unassembled WGS sequence"/>
</dbReference>
<dbReference type="EMBL" id="NVLX01000036">
    <property type="protein sequence ID" value="PDZ13783.1"/>
    <property type="molecule type" value="Genomic_DNA"/>
</dbReference>
<accession>A0A2A7D188</accession>